<sequence length="158" mass="17913">MRAGRGGQPKEVLLCGRNGRRVVFGAMNLRTGHRLLVPREHQRAADFQAFLRVVRSSYRGWHVAMLLDEDPSHTAKGSVRLADEFGFELLWLPKRALQLNPMDTLWGQAKDVVSADKQYATLEEQVERFIGYLETQSPAWALKTAGVFSDDFWLGNVL</sequence>
<dbReference type="AlphaFoldDB" id="A0A517XW28"/>
<feature type="domain" description="Tc1-like transposase DDE" evidence="1">
    <location>
        <begin position="7"/>
        <end position="123"/>
    </location>
</feature>
<dbReference type="GO" id="GO:0003676">
    <property type="term" value="F:nucleic acid binding"/>
    <property type="evidence" value="ECO:0007669"/>
    <property type="project" value="InterPro"/>
</dbReference>
<evidence type="ECO:0000259" key="1">
    <source>
        <dbReference type="Pfam" id="PF13358"/>
    </source>
</evidence>
<dbReference type="KEGG" id="uli:ETAA1_36460"/>
<dbReference type="EMBL" id="CP036273">
    <property type="protein sequence ID" value="QDU21674.1"/>
    <property type="molecule type" value="Genomic_DNA"/>
</dbReference>
<proteinExistence type="predicted"/>
<evidence type="ECO:0000313" key="2">
    <source>
        <dbReference type="EMBL" id="QDU21674.1"/>
    </source>
</evidence>
<dbReference type="InterPro" id="IPR038717">
    <property type="entry name" value="Tc1-like_DDE_dom"/>
</dbReference>
<organism evidence="2 3">
    <name type="scientific">Urbifossiella limnaea</name>
    <dbReference type="NCBI Taxonomy" id="2528023"/>
    <lineage>
        <taxon>Bacteria</taxon>
        <taxon>Pseudomonadati</taxon>
        <taxon>Planctomycetota</taxon>
        <taxon>Planctomycetia</taxon>
        <taxon>Gemmatales</taxon>
        <taxon>Gemmataceae</taxon>
        <taxon>Urbifossiella</taxon>
    </lineage>
</organism>
<gene>
    <name evidence="2" type="ORF">ETAA1_36460</name>
</gene>
<dbReference type="RefSeq" id="WP_202920199.1">
    <property type="nucleotide sequence ID" value="NZ_CP036273.1"/>
</dbReference>
<name>A0A517XW28_9BACT</name>
<dbReference type="Gene3D" id="3.30.420.10">
    <property type="entry name" value="Ribonuclease H-like superfamily/Ribonuclease H"/>
    <property type="match status" value="1"/>
</dbReference>
<accession>A0A517XW28</accession>
<dbReference type="Pfam" id="PF13358">
    <property type="entry name" value="DDE_3"/>
    <property type="match status" value="1"/>
</dbReference>
<dbReference type="InterPro" id="IPR036397">
    <property type="entry name" value="RNaseH_sf"/>
</dbReference>
<dbReference type="Proteomes" id="UP000319576">
    <property type="component" value="Chromosome"/>
</dbReference>
<protein>
    <recommendedName>
        <fullName evidence="1">Tc1-like transposase DDE domain-containing protein</fullName>
    </recommendedName>
</protein>
<evidence type="ECO:0000313" key="3">
    <source>
        <dbReference type="Proteomes" id="UP000319576"/>
    </source>
</evidence>
<reference evidence="2 3" key="1">
    <citation type="submission" date="2019-02" db="EMBL/GenBank/DDBJ databases">
        <title>Deep-cultivation of Planctomycetes and their phenomic and genomic characterization uncovers novel biology.</title>
        <authorList>
            <person name="Wiegand S."/>
            <person name="Jogler M."/>
            <person name="Boedeker C."/>
            <person name="Pinto D."/>
            <person name="Vollmers J."/>
            <person name="Rivas-Marin E."/>
            <person name="Kohn T."/>
            <person name="Peeters S.H."/>
            <person name="Heuer A."/>
            <person name="Rast P."/>
            <person name="Oberbeckmann S."/>
            <person name="Bunk B."/>
            <person name="Jeske O."/>
            <person name="Meyerdierks A."/>
            <person name="Storesund J.E."/>
            <person name="Kallscheuer N."/>
            <person name="Luecker S."/>
            <person name="Lage O.M."/>
            <person name="Pohl T."/>
            <person name="Merkel B.J."/>
            <person name="Hornburger P."/>
            <person name="Mueller R.-W."/>
            <person name="Bruemmer F."/>
            <person name="Labrenz M."/>
            <person name="Spormann A.M."/>
            <person name="Op den Camp H."/>
            <person name="Overmann J."/>
            <person name="Amann R."/>
            <person name="Jetten M.S.M."/>
            <person name="Mascher T."/>
            <person name="Medema M.H."/>
            <person name="Devos D.P."/>
            <person name="Kaster A.-K."/>
            <person name="Ovreas L."/>
            <person name="Rohde M."/>
            <person name="Galperin M.Y."/>
            <person name="Jogler C."/>
        </authorList>
    </citation>
    <scope>NUCLEOTIDE SEQUENCE [LARGE SCALE GENOMIC DNA]</scope>
    <source>
        <strain evidence="2 3">ETA_A1</strain>
    </source>
</reference>
<keyword evidence="3" id="KW-1185">Reference proteome</keyword>